<feature type="signal peptide" evidence="2">
    <location>
        <begin position="1"/>
        <end position="25"/>
    </location>
</feature>
<feature type="chain" id="PRO_5013769368" description="Doubled CXXCH motif domain-containing protein" evidence="2">
    <location>
        <begin position="26"/>
        <end position="479"/>
    </location>
</feature>
<dbReference type="NCBIfam" id="TIGR01905">
    <property type="entry name" value="paired_CXXCH_1"/>
    <property type="match status" value="1"/>
</dbReference>
<gene>
    <name evidence="4" type="ORF">COV72_02560</name>
</gene>
<dbReference type="InterPro" id="IPR036280">
    <property type="entry name" value="Multihaem_cyt_sf"/>
</dbReference>
<dbReference type="PANTHER" id="PTHR35038">
    <property type="entry name" value="DISSIMILATORY SULFITE REDUCTASE SIRA"/>
    <property type="match status" value="1"/>
</dbReference>
<dbReference type="GO" id="GO:0016491">
    <property type="term" value="F:oxidoreductase activity"/>
    <property type="evidence" value="ECO:0007669"/>
    <property type="project" value="TreeGrafter"/>
</dbReference>
<reference evidence="4 5" key="1">
    <citation type="submission" date="2017-09" db="EMBL/GenBank/DDBJ databases">
        <title>Depth-based differentiation of microbial function through sediment-hosted aquifers and enrichment of novel symbionts in the deep terrestrial subsurface.</title>
        <authorList>
            <person name="Probst A.J."/>
            <person name="Ladd B."/>
            <person name="Jarett J.K."/>
            <person name="Geller-Mcgrath D.E."/>
            <person name="Sieber C.M."/>
            <person name="Emerson J.B."/>
            <person name="Anantharaman K."/>
            <person name="Thomas B.C."/>
            <person name="Malmstrom R."/>
            <person name="Stieglmeier M."/>
            <person name="Klingl A."/>
            <person name="Woyke T."/>
            <person name="Ryan C.M."/>
            <person name="Banfield J.F."/>
        </authorList>
    </citation>
    <scope>NUCLEOTIDE SEQUENCE [LARGE SCALE GENOMIC DNA]</scope>
    <source>
        <strain evidence="4">CG11_big_fil_rev_8_21_14_0_20_42_13</strain>
    </source>
</reference>
<feature type="domain" description="Doubled CXXCH motif" evidence="3">
    <location>
        <begin position="174"/>
        <end position="215"/>
    </location>
</feature>
<feature type="domain" description="Doubled CXXCH motif" evidence="3">
    <location>
        <begin position="270"/>
        <end position="302"/>
    </location>
</feature>
<sequence length="479" mass="52540">MKSIKTLLPIFVFIVCLFAASHVFASHGQGQKCYMCHHAMHNNNSHVVIDRKAVDNGQIACYDCHSSASAVAAPDTEKEFISGYSRHPLGSDSECVVCHDLGSSHIDGNLDSWPDITLKDPDSADSHVYTGVKINDFCLSCHDNSPVTLGGAANVPVDLSSAYEFTGHGKISIDEPCNSCHEHHASMTKPYLIKDVINSANVTGNDNSVCFACHSYSEGIYPGKNVYLSSEHGIQNKLCIDCHNPHGDNKDLCYLCHNANYSAHYSTQRDKLCIDCHNPHEKNDLKMNREDEEKLCFICHSGLENEFGNIRDGVGGAFSHHKVDDEEFAGGRVECFDCHNPHVVTKLNIISDPEDPLLMPRPFSSASYRQRTAVYDDFCLSCHDGSRMGAKDIASELSDENYLDSGFTEDGSKNLHAEHKDKNFGCQNCHDAHSSDGTGGMQRGALLHEEITVNDWDPSGGYNNGKNSCDTSALGMSCH</sequence>
<evidence type="ECO:0000259" key="3">
    <source>
        <dbReference type="Pfam" id="PF09699"/>
    </source>
</evidence>
<dbReference type="SUPFAM" id="SSF48695">
    <property type="entry name" value="Multiheme cytochromes"/>
    <property type="match status" value="1"/>
</dbReference>
<dbReference type="Pfam" id="PF09699">
    <property type="entry name" value="Paired_CXXCH_1"/>
    <property type="match status" value="2"/>
</dbReference>
<dbReference type="InterPro" id="IPR010177">
    <property type="entry name" value="Paired_CXXCH_1"/>
</dbReference>
<evidence type="ECO:0000313" key="5">
    <source>
        <dbReference type="Proteomes" id="UP000229641"/>
    </source>
</evidence>
<evidence type="ECO:0000256" key="1">
    <source>
        <dbReference type="ARBA" id="ARBA00022729"/>
    </source>
</evidence>
<dbReference type="PANTHER" id="PTHR35038:SF6">
    <property type="entry name" value="SURFACE LOCALIZED DECAHEME CYTOCHROME C LIPOPROTEIN"/>
    <property type="match status" value="1"/>
</dbReference>
<evidence type="ECO:0000313" key="4">
    <source>
        <dbReference type="EMBL" id="PIQ89525.1"/>
    </source>
</evidence>
<name>A0A2H0M1B7_9BACT</name>
<dbReference type="AlphaFoldDB" id="A0A2H0M1B7"/>
<dbReference type="Gene3D" id="1.10.1130.10">
    <property type="entry name" value="Flavocytochrome C3, Chain A"/>
    <property type="match status" value="4"/>
</dbReference>
<comment type="caution">
    <text evidence="4">The sequence shown here is derived from an EMBL/GenBank/DDBJ whole genome shotgun (WGS) entry which is preliminary data.</text>
</comment>
<proteinExistence type="predicted"/>
<dbReference type="InterPro" id="IPR051829">
    <property type="entry name" value="Multiheme_Cytochr_ET"/>
</dbReference>
<evidence type="ECO:0000256" key="2">
    <source>
        <dbReference type="SAM" id="SignalP"/>
    </source>
</evidence>
<organism evidence="4 5">
    <name type="scientific">Candidatus Ghiorseimicrobium undicola</name>
    <dbReference type="NCBI Taxonomy" id="1974746"/>
    <lineage>
        <taxon>Bacteria</taxon>
        <taxon>Pseudomonadati</taxon>
        <taxon>Candidatus Omnitrophota</taxon>
        <taxon>Candidatus Ghiorseimicrobium</taxon>
    </lineage>
</organism>
<dbReference type="EMBL" id="PCWA01000035">
    <property type="protein sequence ID" value="PIQ89525.1"/>
    <property type="molecule type" value="Genomic_DNA"/>
</dbReference>
<accession>A0A2H0M1B7</accession>
<protein>
    <recommendedName>
        <fullName evidence="3">Doubled CXXCH motif domain-containing protein</fullName>
    </recommendedName>
</protein>
<dbReference type="Proteomes" id="UP000229641">
    <property type="component" value="Unassembled WGS sequence"/>
</dbReference>
<keyword evidence="1 2" id="KW-0732">Signal</keyword>